<dbReference type="Gene3D" id="3.20.20.70">
    <property type="entry name" value="Aldolase class I"/>
    <property type="match status" value="1"/>
</dbReference>
<evidence type="ECO:0000256" key="3">
    <source>
        <dbReference type="ARBA" id="ARBA00007592"/>
    </source>
</evidence>
<feature type="active site" description="Proton donor/acceptor" evidence="12 14">
    <location>
        <position position="134"/>
    </location>
</feature>
<comment type="pathway">
    <text evidence="2 12">Amino-acid biosynthesis; L-lysine biosynthesis via DAP pathway; (S)-tetrahydrodipicolinate from L-aspartate: step 3/4.</text>
</comment>
<feature type="binding site" evidence="12 15">
    <location>
        <position position="46"/>
    </location>
    <ligand>
        <name>pyruvate</name>
        <dbReference type="ChEBI" id="CHEBI:15361"/>
    </ligand>
</feature>
<evidence type="ECO:0000256" key="13">
    <source>
        <dbReference type="PIRNR" id="PIRNR001365"/>
    </source>
</evidence>
<evidence type="ECO:0000256" key="11">
    <source>
        <dbReference type="ARBA" id="ARBA00047836"/>
    </source>
</evidence>
<dbReference type="OrthoDB" id="9782828at2"/>
<keyword evidence="10 12" id="KW-0704">Schiff base</keyword>
<dbReference type="PANTHER" id="PTHR12128">
    <property type="entry name" value="DIHYDRODIPICOLINATE SYNTHASE"/>
    <property type="match status" value="1"/>
</dbReference>
<evidence type="ECO:0000256" key="1">
    <source>
        <dbReference type="ARBA" id="ARBA00003294"/>
    </source>
</evidence>
<sequence length="295" mass="31002">MTVFKGVYTALITPFRNGVVDDAAFQALIERQIDNGVHGIIPVGTTGESATVDDAEHWHLFDLAIEAAAGRVPVLAGCGSNDTQAAIRHMQVAKKAGADGALIVAPYYNKPSQAGLIAHFNALGNAVDLPIMVYNIPGRTNVDILPDTMAEIAKHPNVVALKDSAGDPSRTALHLARINKPFSIFAGDDNLALGFAAYGAVGCVSVLSNIMPRECAQLQNLLAAGEMVEARALNQRLDPLQRALFLEPNPGPAKFAMATLGLCAEDLRLPLVPPVQATRVAVQTAMIAAGALRGT</sequence>
<evidence type="ECO:0000256" key="7">
    <source>
        <dbReference type="ARBA" id="ARBA00022915"/>
    </source>
</evidence>
<comment type="subcellular location">
    <subcellularLocation>
        <location evidence="12">Cytoplasm</location>
    </subcellularLocation>
</comment>
<dbReference type="GO" id="GO:0009089">
    <property type="term" value="P:lysine biosynthetic process via diaminopimelate"/>
    <property type="evidence" value="ECO:0007669"/>
    <property type="project" value="UniProtKB-UniRule"/>
</dbReference>
<dbReference type="InterPro" id="IPR013785">
    <property type="entry name" value="Aldolase_TIM"/>
</dbReference>
<dbReference type="PROSITE" id="PS00665">
    <property type="entry name" value="DHDPS_1"/>
    <property type="match status" value="1"/>
</dbReference>
<keyword evidence="8 12" id="KW-0457">Lysine biosynthesis</keyword>
<gene>
    <name evidence="12 16" type="primary">dapA</name>
    <name evidence="16" type="ORF">PbB2_02500</name>
</gene>
<evidence type="ECO:0000313" key="16">
    <source>
        <dbReference type="EMBL" id="GBF58812.1"/>
    </source>
</evidence>
<dbReference type="CDD" id="cd00950">
    <property type="entry name" value="DHDPS"/>
    <property type="match status" value="1"/>
</dbReference>
<dbReference type="EMBL" id="BFBR01000008">
    <property type="protein sequence ID" value="GBF58812.1"/>
    <property type="molecule type" value="Genomic_DNA"/>
</dbReference>
<dbReference type="NCBIfam" id="TIGR00674">
    <property type="entry name" value="dapA"/>
    <property type="match status" value="1"/>
</dbReference>
<dbReference type="Pfam" id="PF00701">
    <property type="entry name" value="DHDPS"/>
    <property type="match status" value="1"/>
</dbReference>
<protein>
    <recommendedName>
        <fullName evidence="4 12">4-hydroxy-tetrahydrodipicolinate synthase</fullName>
        <shortName evidence="12">HTPA synthase</shortName>
        <ecNumber evidence="4 12">4.3.3.7</ecNumber>
    </recommendedName>
</protein>
<evidence type="ECO:0000256" key="9">
    <source>
        <dbReference type="ARBA" id="ARBA00023239"/>
    </source>
</evidence>
<evidence type="ECO:0000256" key="12">
    <source>
        <dbReference type="HAMAP-Rule" id="MF_00418"/>
    </source>
</evidence>
<comment type="caution">
    <text evidence="12">Was originally thought to be a dihydrodipicolinate synthase (DHDPS), catalyzing the condensation of (S)-aspartate-beta-semialdehyde [(S)-ASA] and pyruvate to dihydrodipicolinate (DHDP). However, it was shown in E.coli that the product of the enzymatic reaction is not dihydrodipicolinate but in fact (4S)-4-hydroxy-2,3,4,5-tetrahydro-(2S)-dipicolinic acid (HTPA), and that the consecutive dehydration reaction leading to DHDP is not spontaneous but catalyzed by DapB.</text>
</comment>
<keyword evidence="6 12" id="KW-0028">Amino-acid biosynthesis</keyword>
<evidence type="ECO:0000256" key="6">
    <source>
        <dbReference type="ARBA" id="ARBA00022605"/>
    </source>
</evidence>
<comment type="caution">
    <text evidence="16">The sequence shown here is derived from an EMBL/GenBank/DDBJ whole genome shotgun (WGS) entry which is preliminary data.</text>
</comment>
<feature type="binding site" evidence="12 15">
    <location>
        <position position="204"/>
    </location>
    <ligand>
        <name>pyruvate</name>
        <dbReference type="ChEBI" id="CHEBI:15361"/>
    </ligand>
</feature>
<comment type="subunit">
    <text evidence="12">Homotetramer; dimer of dimers.</text>
</comment>
<evidence type="ECO:0000256" key="15">
    <source>
        <dbReference type="PIRSR" id="PIRSR001365-2"/>
    </source>
</evidence>
<comment type="similarity">
    <text evidence="3 12 13">Belongs to the DapA family.</text>
</comment>
<dbReference type="GO" id="GO:0019877">
    <property type="term" value="P:diaminopimelate biosynthetic process"/>
    <property type="evidence" value="ECO:0007669"/>
    <property type="project" value="UniProtKB-UniRule"/>
</dbReference>
<dbReference type="GO" id="GO:0008840">
    <property type="term" value="F:4-hydroxy-tetrahydrodipicolinate synthase activity"/>
    <property type="evidence" value="ECO:0007669"/>
    <property type="project" value="UniProtKB-UniRule"/>
</dbReference>
<dbReference type="PRINTS" id="PR00146">
    <property type="entry name" value="DHPICSNTHASE"/>
</dbReference>
<dbReference type="EC" id="4.3.3.7" evidence="4 12"/>
<reference evidence="16 17" key="1">
    <citation type="journal article" date="2018" name="Genome Announc.">
        <title>Draft Genome Sequence of "Candidatus Phycosocius bacilliformis," an Alphaproteobacterial Ectosymbiont of the Hydrocarbon-Producing Green Alga Botryococcus braunii.</title>
        <authorList>
            <person name="Tanabe Y."/>
            <person name="Yamaguchi H."/>
            <person name="Watanabe M.M."/>
        </authorList>
    </citation>
    <scope>NUCLEOTIDE SEQUENCE [LARGE SCALE GENOMIC DNA]</scope>
    <source>
        <strain evidence="16 17">BOTRYCO-2</strain>
    </source>
</reference>
<evidence type="ECO:0000256" key="14">
    <source>
        <dbReference type="PIRSR" id="PIRSR001365-1"/>
    </source>
</evidence>
<dbReference type="SMART" id="SM01130">
    <property type="entry name" value="DHDPS"/>
    <property type="match status" value="1"/>
</dbReference>
<dbReference type="PIRSF" id="PIRSF001365">
    <property type="entry name" value="DHDPS"/>
    <property type="match status" value="1"/>
</dbReference>
<name>A0A2P2ECM0_9PROT</name>
<feature type="site" description="Part of a proton relay during catalysis" evidence="12">
    <location>
        <position position="45"/>
    </location>
</feature>
<comment type="function">
    <text evidence="1 12">Catalyzes the condensation of (S)-aspartate-beta-semialdehyde [(S)-ASA] and pyruvate to 4-hydroxy-tetrahydrodipicolinate (HTPA).</text>
</comment>
<proteinExistence type="inferred from homology"/>
<dbReference type="UniPathway" id="UPA00034">
    <property type="reaction ID" value="UER00017"/>
</dbReference>
<evidence type="ECO:0000313" key="17">
    <source>
        <dbReference type="Proteomes" id="UP000245086"/>
    </source>
</evidence>
<organism evidence="16 17">
    <name type="scientific">Candidatus Phycosocius bacilliformis</name>
    <dbReference type="NCBI Taxonomy" id="1445552"/>
    <lineage>
        <taxon>Bacteria</taxon>
        <taxon>Pseudomonadati</taxon>
        <taxon>Pseudomonadota</taxon>
        <taxon>Alphaproteobacteria</taxon>
        <taxon>Caulobacterales</taxon>
        <taxon>Caulobacterales incertae sedis</taxon>
        <taxon>Candidatus Phycosocius</taxon>
    </lineage>
</organism>
<dbReference type="InterPro" id="IPR005263">
    <property type="entry name" value="DapA"/>
</dbReference>
<feature type="active site" description="Schiff-base intermediate with substrate" evidence="12 14">
    <location>
        <position position="162"/>
    </location>
</feature>
<comment type="catalytic activity">
    <reaction evidence="11 12">
        <text>L-aspartate 4-semialdehyde + pyruvate = (2S,4S)-4-hydroxy-2,3,4,5-tetrahydrodipicolinate + H2O + H(+)</text>
        <dbReference type="Rhea" id="RHEA:34171"/>
        <dbReference type="ChEBI" id="CHEBI:15361"/>
        <dbReference type="ChEBI" id="CHEBI:15377"/>
        <dbReference type="ChEBI" id="CHEBI:15378"/>
        <dbReference type="ChEBI" id="CHEBI:67139"/>
        <dbReference type="ChEBI" id="CHEBI:537519"/>
        <dbReference type="EC" id="4.3.3.7"/>
    </reaction>
</comment>
<dbReference type="InterPro" id="IPR002220">
    <property type="entry name" value="DapA-like"/>
</dbReference>
<evidence type="ECO:0000256" key="2">
    <source>
        <dbReference type="ARBA" id="ARBA00005120"/>
    </source>
</evidence>
<keyword evidence="5 12" id="KW-0963">Cytoplasm</keyword>
<evidence type="ECO:0000256" key="4">
    <source>
        <dbReference type="ARBA" id="ARBA00012086"/>
    </source>
</evidence>
<dbReference type="InterPro" id="IPR020625">
    <property type="entry name" value="Schiff_base-form_aldolases_AS"/>
</dbReference>
<dbReference type="Proteomes" id="UP000245086">
    <property type="component" value="Unassembled WGS sequence"/>
</dbReference>
<keyword evidence="7 12" id="KW-0220">Diaminopimelate biosynthesis</keyword>
<dbReference type="PANTHER" id="PTHR12128:SF66">
    <property type="entry name" value="4-HYDROXY-2-OXOGLUTARATE ALDOLASE, MITOCHONDRIAL"/>
    <property type="match status" value="1"/>
</dbReference>
<dbReference type="RefSeq" id="WP_108985676.1">
    <property type="nucleotide sequence ID" value="NZ_BFBR01000008.1"/>
</dbReference>
<feature type="site" description="Part of a proton relay during catalysis" evidence="12">
    <location>
        <position position="108"/>
    </location>
</feature>
<evidence type="ECO:0000256" key="5">
    <source>
        <dbReference type="ARBA" id="ARBA00022490"/>
    </source>
</evidence>
<evidence type="ECO:0000256" key="10">
    <source>
        <dbReference type="ARBA" id="ARBA00023270"/>
    </source>
</evidence>
<dbReference type="PROSITE" id="PS00666">
    <property type="entry name" value="DHDPS_2"/>
    <property type="match status" value="1"/>
</dbReference>
<dbReference type="SUPFAM" id="SSF51569">
    <property type="entry name" value="Aldolase"/>
    <property type="match status" value="1"/>
</dbReference>
<dbReference type="GO" id="GO:0005829">
    <property type="term" value="C:cytosol"/>
    <property type="evidence" value="ECO:0007669"/>
    <property type="project" value="TreeGrafter"/>
</dbReference>
<keyword evidence="9 12" id="KW-0456">Lyase</keyword>
<dbReference type="AlphaFoldDB" id="A0A2P2ECM0"/>
<evidence type="ECO:0000256" key="8">
    <source>
        <dbReference type="ARBA" id="ARBA00023154"/>
    </source>
</evidence>
<dbReference type="HAMAP" id="MF_00418">
    <property type="entry name" value="DapA"/>
    <property type="match status" value="1"/>
</dbReference>
<accession>A0A2P2ECM0</accession>
<keyword evidence="17" id="KW-1185">Reference proteome</keyword>
<dbReference type="InterPro" id="IPR020624">
    <property type="entry name" value="Schiff_base-form_aldolases_CS"/>
</dbReference>